<protein>
    <submittedName>
        <fullName evidence="1">Uncharacterized protein</fullName>
    </submittedName>
</protein>
<dbReference type="SUPFAM" id="SSF52540">
    <property type="entry name" value="P-loop containing nucleoside triphosphate hydrolases"/>
    <property type="match status" value="1"/>
</dbReference>
<dbReference type="RefSeq" id="WP_356498267.1">
    <property type="nucleotide sequence ID" value="NZ_JBEXEF010000219.1"/>
</dbReference>
<gene>
    <name evidence="1" type="ORF">ABZV61_21180</name>
</gene>
<proteinExistence type="predicted"/>
<organism evidence="1 2">
    <name type="scientific">Streptomyces sp. 900116325</name>
    <dbReference type="NCBI Taxonomy" id="3154295"/>
    <lineage>
        <taxon>Bacteria</taxon>
        <taxon>Bacillati</taxon>
        <taxon>Actinomycetota</taxon>
        <taxon>Actinomycetes</taxon>
        <taxon>Kitasatosporales</taxon>
        <taxon>Streptomycetaceae</taxon>
        <taxon>Streptomyces</taxon>
    </lineage>
</organism>
<dbReference type="InterPro" id="IPR027417">
    <property type="entry name" value="P-loop_NTPase"/>
</dbReference>
<name>A0ABV2UBM5_9ACTN</name>
<keyword evidence="2" id="KW-1185">Reference proteome</keyword>
<sequence>MDARGEHQIFTALREMAPARITLVVTHHLDNVRMADRILALDRGRIREEGTFDQLAYGDGLFAEPYALSQDR</sequence>
<dbReference type="Proteomes" id="UP001550044">
    <property type="component" value="Unassembled WGS sequence"/>
</dbReference>
<evidence type="ECO:0000313" key="1">
    <source>
        <dbReference type="EMBL" id="MET8435250.1"/>
    </source>
</evidence>
<dbReference type="Gene3D" id="3.40.50.300">
    <property type="entry name" value="P-loop containing nucleotide triphosphate hydrolases"/>
    <property type="match status" value="1"/>
</dbReference>
<dbReference type="PANTHER" id="PTHR24222">
    <property type="entry name" value="ABC TRANSPORTER B FAMILY"/>
    <property type="match status" value="1"/>
</dbReference>
<accession>A0ABV2UBM5</accession>
<comment type="caution">
    <text evidence="1">The sequence shown here is derived from an EMBL/GenBank/DDBJ whole genome shotgun (WGS) entry which is preliminary data.</text>
</comment>
<dbReference type="EMBL" id="JBEXIP010000016">
    <property type="protein sequence ID" value="MET8435250.1"/>
    <property type="molecule type" value="Genomic_DNA"/>
</dbReference>
<evidence type="ECO:0000313" key="2">
    <source>
        <dbReference type="Proteomes" id="UP001550044"/>
    </source>
</evidence>
<reference evidence="1 2" key="1">
    <citation type="submission" date="2024-06" db="EMBL/GenBank/DDBJ databases">
        <title>The Natural Products Discovery Center: Release of the First 8490 Sequenced Strains for Exploring Actinobacteria Biosynthetic Diversity.</title>
        <authorList>
            <person name="Kalkreuter E."/>
            <person name="Kautsar S.A."/>
            <person name="Yang D."/>
            <person name="Bader C.D."/>
            <person name="Teijaro C.N."/>
            <person name="Fluegel L."/>
            <person name="Davis C.M."/>
            <person name="Simpson J.R."/>
            <person name="Lauterbach L."/>
            <person name="Steele A.D."/>
            <person name="Gui C."/>
            <person name="Meng S."/>
            <person name="Li G."/>
            <person name="Viehrig K."/>
            <person name="Ye F."/>
            <person name="Su P."/>
            <person name="Kiefer A.F."/>
            <person name="Nichols A."/>
            <person name="Cepeda A.J."/>
            <person name="Yan W."/>
            <person name="Fan B."/>
            <person name="Jiang Y."/>
            <person name="Adhikari A."/>
            <person name="Zheng C.-J."/>
            <person name="Schuster L."/>
            <person name="Cowan T.M."/>
            <person name="Smanski M.J."/>
            <person name="Chevrette M.G."/>
            <person name="De Carvalho L.P.S."/>
            <person name="Shen B."/>
        </authorList>
    </citation>
    <scope>NUCLEOTIDE SEQUENCE [LARGE SCALE GENOMIC DNA]</scope>
    <source>
        <strain evidence="1 2">NPDC005137</strain>
    </source>
</reference>
<dbReference type="InterPro" id="IPR039421">
    <property type="entry name" value="Type_1_exporter"/>
</dbReference>
<dbReference type="PANTHER" id="PTHR24222:SF76">
    <property type="entry name" value="MYCOBACTIN IMPORT ATP-BINDING_PERMEASE PROTEIN IRTB"/>
    <property type="match status" value="1"/>
</dbReference>